<dbReference type="EMBL" id="JAVAMP010000015">
    <property type="protein sequence ID" value="MDP5276521.1"/>
    <property type="molecule type" value="Genomic_DNA"/>
</dbReference>
<dbReference type="RefSeq" id="WP_305993828.1">
    <property type="nucleotide sequence ID" value="NZ_JAVAMP010000015.1"/>
</dbReference>
<name>A0ABT9J4G2_9BACL</name>
<keyword evidence="2" id="KW-1185">Reference proteome</keyword>
<dbReference type="Proteomes" id="UP001231941">
    <property type="component" value="Unassembled WGS sequence"/>
</dbReference>
<organism evidence="1 2">
    <name type="scientific">Chengkuizengella axinellae</name>
    <dbReference type="NCBI Taxonomy" id="3064388"/>
    <lineage>
        <taxon>Bacteria</taxon>
        <taxon>Bacillati</taxon>
        <taxon>Bacillota</taxon>
        <taxon>Bacilli</taxon>
        <taxon>Bacillales</taxon>
        <taxon>Paenibacillaceae</taxon>
        <taxon>Chengkuizengella</taxon>
    </lineage>
</organism>
<reference evidence="1 2" key="1">
    <citation type="submission" date="2023-08" db="EMBL/GenBank/DDBJ databases">
        <authorList>
            <person name="Park J.-S."/>
        </authorList>
    </citation>
    <scope>NUCLEOTIDE SEQUENCE [LARGE SCALE GENOMIC DNA]</scope>
    <source>
        <strain evidence="1 2">2205SS18-9</strain>
    </source>
</reference>
<gene>
    <name evidence="1" type="ORF">Q5Y73_20710</name>
</gene>
<protein>
    <submittedName>
        <fullName evidence="1">Uncharacterized protein</fullName>
    </submittedName>
</protein>
<proteinExistence type="predicted"/>
<evidence type="ECO:0000313" key="2">
    <source>
        <dbReference type="Proteomes" id="UP001231941"/>
    </source>
</evidence>
<evidence type="ECO:0000313" key="1">
    <source>
        <dbReference type="EMBL" id="MDP5276521.1"/>
    </source>
</evidence>
<comment type="caution">
    <text evidence="1">The sequence shown here is derived from an EMBL/GenBank/DDBJ whole genome shotgun (WGS) entry which is preliminary data.</text>
</comment>
<sequence>MGEIDKRDRLKESPFSYKITKANKVMIYWDNRMIKTLSEKESKKFLSNIEGKDEFGIQLILAKLTGNFKRGNERK</sequence>
<accession>A0ABT9J4G2</accession>